<protein>
    <recommendedName>
        <fullName evidence="5">Pentacotripeptide-repeat region of PRORP domain-containing protein</fullName>
    </recommendedName>
</protein>
<dbReference type="InParanoid" id="G5A1J9"/>
<proteinExistence type="predicted"/>
<dbReference type="Proteomes" id="UP000002640">
    <property type="component" value="Unassembled WGS sequence"/>
</dbReference>
<name>G5A1J9_PHYSP</name>
<feature type="repeat" description="PPR" evidence="1">
    <location>
        <begin position="537"/>
        <end position="567"/>
    </location>
</feature>
<dbReference type="PROSITE" id="PS51375">
    <property type="entry name" value="PPR"/>
    <property type="match status" value="1"/>
</dbReference>
<sequence length="1114" mass="125808">MAQEASDVDMTNDEASTLLSSFAKEKRIDDCIGLLRYCEENHVSAQGIPNIGGEMDEFALRSIAIFADRAGEADLALKVLSLMDKGDDSVPLDIYMSVLEACGKQERWMELVKVYNEMRDSPRPKLYSTPLALIIRAHARSGRDDLARRGPKIFTKHMKGDGWSTPPCNAVLEALLKSRQFDKLFAMADTMRQRGVELDSFSYKMMTLAHIERGTADRAKELLVANADKINERGLECYRELVAYYMKVRGDPVEICQLYLDMVQNGVQLDHSDWKNALELSLGLPDQTMYWRFRRQVQQDKSSEVLIPPRLLISEREEKHEQGVAHIEKKEKQVQPEQMKPQPLSATTGISPKLEKLDVISDKWSAGEELTEAEAFQLLTHFANDRRIDECVMLLRHCEDHGISPDSSSQRDSFRALCDANQFELALEVFKTLHKDKNLLQPWVFGRALDVAIKLNRKDVVNYVLRRLVSDDRAFGGYKVKASGKGVHAVVRAAVDRGIKLPKFALRSLASFADRSGDFELVDDIFSIMKSQDMNVTLDVYGAVLNAYGQTGRWNDVLKVYNSMPESERARMHGATRSWVVTANSHLNDQEPKALKAGARDSAPKPEVSDVLLARKTFDDIKEQRNSGQRLSNNLASTLLSTMAEHGRVYDCIEMMSYFKELGGATKPFADRAAFTAFCDAGEFKHKAITAIFRKLVPGADNLEVGYSNNRVYDLLHEASCRGVDVPKFALESLASFAYKAGHSDLALTVLSTMEHENMNASSDVFGAAISSCRKDCRWSEVIQVFEGIPEDLRANLIGGRLGDMESRGVKWNSRTYRAVALAYVRSGLVDKARAFLSENAKQLQTDTVGIYRELIQHYNESRGDHLRACQLSVDFIENNRHLTFSDWHNALQLTYELPDRDLYWRIRKRLWLYGAASEQRMPSHLMLTEREGRVGRGLSLFRDESSDMVQHLMPPKPVDVSLALEVFDDIWNADGSGLTRNTATKLLVTMIEHERLGDCVEMLEFFKEHRVSPKAFALSAAFRLFCDANDDDQALQVVEMLVQDGVSLKARDRALALSVAMKLNKHELVNSIVRHMKKKAKHLSASEFEQIASDFGRTGEWESTIRMLPVSKH</sequence>
<evidence type="ECO:0000256" key="1">
    <source>
        <dbReference type="PROSITE-ProRule" id="PRU00708"/>
    </source>
</evidence>
<dbReference type="Pfam" id="PF01535">
    <property type="entry name" value="PPR"/>
    <property type="match status" value="2"/>
</dbReference>
<dbReference type="AlphaFoldDB" id="G5A1J9"/>
<evidence type="ECO:0000313" key="3">
    <source>
        <dbReference type="EMBL" id="EGZ10797.1"/>
    </source>
</evidence>
<dbReference type="KEGG" id="psoj:PHYSODRAFT_304549"/>
<dbReference type="GeneID" id="20642433"/>
<feature type="region of interest" description="Disordered" evidence="2">
    <location>
        <begin position="329"/>
        <end position="348"/>
    </location>
</feature>
<evidence type="ECO:0000256" key="2">
    <source>
        <dbReference type="SAM" id="MobiDB-lite"/>
    </source>
</evidence>
<organism evidence="3 4">
    <name type="scientific">Phytophthora sojae (strain P6497)</name>
    <name type="common">Soybean stem and root rot agent</name>
    <name type="synonym">Phytophthora megasperma f. sp. glycines</name>
    <dbReference type="NCBI Taxonomy" id="1094619"/>
    <lineage>
        <taxon>Eukaryota</taxon>
        <taxon>Sar</taxon>
        <taxon>Stramenopiles</taxon>
        <taxon>Oomycota</taxon>
        <taxon>Peronosporomycetes</taxon>
        <taxon>Peronosporales</taxon>
        <taxon>Peronosporaceae</taxon>
        <taxon>Phytophthora</taxon>
    </lineage>
</organism>
<accession>G5A1J9</accession>
<dbReference type="Gene3D" id="1.25.40.10">
    <property type="entry name" value="Tetratricopeptide repeat domain"/>
    <property type="match status" value="6"/>
</dbReference>
<dbReference type="STRING" id="1094619.G5A1J9"/>
<dbReference type="OMA" id="HENMNAS"/>
<evidence type="ECO:0000313" key="4">
    <source>
        <dbReference type="Proteomes" id="UP000002640"/>
    </source>
</evidence>
<dbReference type="NCBIfam" id="TIGR00756">
    <property type="entry name" value="PPR"/>
    <property type="match status" value="1"/>
</dbReference>
<dbReference type="EMBL" id="JH159158">
    <property type="protein sequence ID" value="EGZ10797.1"/>
    <property type="molecule type" value="Genomic_DNA"/>
</dbReference>
<dbReference type="InterPro" id="IPR002885">
    <property type="entry name" value="PPR_rpt"/>
</dbReference>
<dbReference type="RefSeq" id="XP_009533542.1">
    <property type="nucleotide sequence ID" value="XM_009535247.1"/>
</dbReference>
<reference evidence="3 4" key="1">
    <citation type="journal article" date="2006" name="Science">
        <title>Phytophthora genome sequences uncover evolutionary origins and mechanisms of pathogenesis.</title>
        <authorList>
            <person name="Tyler B.M."/>
            <person name="Tripathy S."/>
            <person name="Zhang X."/>
            <person name="Dehal P."/>
            <person name="Jiang R.H."/>
            <person name="Aerts A."/>
            <person name="Arredondo F.D."/>
            <person name="Baxter L."/>
            <person name="Bensasson D."/>
            <person name="Beynon J.L."/>
            <person name="Chapman J."/>
            <person name="Damasceno C.M."/>
            <person name="Dorrance A.E."/>
            <person name="Dou D."/>
            <person name="Dickerman A.W."/>
            <person name="Dubchak I.L."/>
            <person name="Garbelotto M."/>
            <person name="Gijzen M."/>
            <person name="Gordon S.G."/>
            <person name="Govers F."/>
            <person name="Grunwald N.J."/>
            <person name="Huang W."/>
            <person name="Ivors K.L."/>
            <person name="Jones R.W."/>
            <person name="Kamoun S."/>
            <person name="Krampis K."/>
            <person name="Lamour K.H."/>
            <person name="Lee M.K."/>
            <person name="McDonald W.H."/>
            <person name="Medina M."/>
            <person name="Meijer H.J."/>
            <person name="Nordberg E.K."/>
            <person name="Maclean D.J."/>
            <person name="Ospina-Giraldo M.D."/>
            <person name="Morris P.F."/>
            <person name="Phuntumart V."/>
            <person name="Putnam N.H."/>
            <person name="Rash S."/>
            <person name="Rose J.K."/>
            <person name="Sakihama Y."/>
            <person name="Salamov A.A."/>
            <person name="Savidor A."/>
            <person name="Scheuring C.F."/>
            <person name="Smith B.M."/>
            <person name="Sobral B.W."/>
            <person name="Terry A."/>
            <person name="Torto-Alalibo T.A."/>
            <person name="Win J."/>
            <person name="Xu Z."/>
            <person name="Zhang H."/>
            <person name="Grigoriev I.V."/>
            <person name="Rokhsar D.S."/>
            <person name="Boore J.L."/>
        </authorList>
    </citation>
    <scope>NUCLEOTIDE SEQUENCE [LARGE SCALE GENOMIC DNA]</scope>
    <source>
        <strain evidence="3 4">P6497</strain>
    </source>
</reference>
<dbReference type="InterPro" id="IPR011990">
    <property type="entry name" value="TPR-like_helical_dom_sf"/>
</dbReference>
<keyword evidence="4" id="KW-1185">Reference proteome</keyword>
<gene>
    <name evidence="3" type="ORF">PHYSODRAFT_304549</name>
</gene>
<dbReference type="PANTHER" id="PTHR47930">
    <property type="entry name" value="YALI0C12947P"/>
    <property type="match status" value="1"/>
</dbReference>
<evidence type="ECO:0008006" key="5">
    <source>
        <dbReference type="Google" id="ProtNLM"/>
    </source>
</evidence>
<dbReference type="PANTHER" id="PTHR47930:SF2">
    <property type="entry name" value="PENTATRICOPEPTIDE REPEAT PROTEIN (AFU_ORTHOLOGUE AFUA_8G04250)"/>
    <property type="match status" value="1"/>
</dbReference>